<protein>
    <submittedName>
        <fullName evidence="7">ABC transporter substrate-binding protein</fullName>
    </submittedName>
</protein>
<evidence type="ECO:0000256" key="3">
    <source>
        <dbReference type="ARBA" id="ARBA00022729"/>
    </source>
</evidence>
<reference evidence="6" key="1">
    <citation type="journal article" date="2014" name="Int. J. Syst. Evol. Microbiol.">
        <title>Complete genome of a new Firmicutes species belonging to the dominant human colonic microbiota ('Ruminococcus bicirculans') reveals two chromosomes and a selective capacity to utilize plant glucans.</title>
        <authorList>
            <consortium name="NISC Comparative Sequencing Program"/>
            <person name="Wegmann U."/>
            <person name="Louis P."/>
            <person name="Goesmann A."/>
            <person name="Henrissat B."/>
            <person name="Duncan S.H."/>
            <person name="Flint H.J."/>
        </authorList>
    </citation>
    <scope>NUCLEOTIDE SEQUENCE</scope>
    <source>
        <strain evidence="6">JCM 10664</strain>
    </source>
</reference>
<dbReference type="PIRSF" id="PIRSF002741">
    <property type="entry name" value="MppA"/>
    <property type="match status" value="1"/>
</dbReference>
<feature type="signal peptide" evidence="4">
    <location>
        <begin position="1"/>
        <end position="24"/>
    </location>
</feature>
<dbReference type="GO" id="GO:1904680">
    <property type="term" value="F:peptide transmembrane transporter activity"/>
    <property type="evidence" value="ECO:0007669"/>
    <property type="project" value="TreeGrafter"/>
</dbReference>
<dbReference type="Gene3D" id="3.10.105.10">
    <property type="entry name" value="Dipeptide-binding Protein, Domain 3"/>
    <property type="match status" value="1"/>
</dbReference>
<dbReference type="GO" id="GO:0042597">
    <property type="term" value="C:periplasmic space"/>
    <property type="evidence" value="ECO:0007669"/>
    <property type="project" value="UniProtKB-ARBA"/>
</dbReference>
<comment type="caution">
    <text evidence="7">The sequence shown here is derived from an EMBL/GenBank/DDBJ whole genome shotgun (WGS) entry which is preliminary data.</text>
</comment>
<gene>
    <name evidence="6" type="ORF">GCM10009545_19420</name>
    <name evidence="7" type="ORF">GCM10011581_21670</name>
</gene>
<reference evidence="7" key="4">
    <citation type="submission" date="2020-09" db="EMBL/GenBank/DDBJ databases">
        <authorList>
            <person name="Sun Q."/>
            <person name="Zhou Y."/>
        </authorList>
    </citation>
    <scope>NUCLEOTIDE SEQUENCE</scope>
    <source>
        <strain evidence="7">CGMCC 4.7206</strain>
    </source>
</reference>
<dbReference type="Proteomes" id="UP001500220">
    <property type="component" value="Unassembled WGS sequence"/>
</dbReference>
<name>A0A917JSG7_9PSEU</name>
<reference evidence="6" key="5">
    <citation type="submission" date="2023-12" db="EMBL/GenBank/DDBJ databases">
        <authorList>
            <person name="Sun Q."/>
            <person name="Inoue M."/>
        </authorList>
    </citation>
    <scope>NUCLEOTIDE SEQUENCE</scope>
    <source>
        <strain evidence="6">JCM 10664</strain>
    </source>
</reference>
<dbReference type="PANTHER" id="PTHR30290:SF9">
    <property type="entry name" value="OLIGOPEPTIDE-BINDING PROTEIN APPA"/>
    <property type="match status" value="1"/>
</dbReference>
<dbReference type="GO" id="GO:0043190">
    <property type="term" value="C:ATP-binding cassette (ABC) transporter complex"/>
    <property type="evidence" value="ECO:0007669"/>
    <property type="project" value="InterPro"/>
</dbReference>
<organism evidence="7 8">
    <name type="scientific">Saccharopolyspora thermophila</name>
    <dbReference type="NCBI Taxonomy" id="89367"/>
    <lineage>
        <taxon>Bacteria</taxon>
        <taxon>Bacillati</taxon>
        <taxon>Actinomycetota</taxon>
        <taxon>Actinomycetes</taxon>
        <taxon>Pseudonocardiales</taxon>
        <taxon>Pseudonocardiaceae</taxon>
        <taxon>Saccharopolyspora</taxon>
    </lineage>
</organism>
<evidence type="ECO:0000313" key="9">
    <source>
        <dbReference type="Proteomes" id="UP001500220"/>
    </source>
</evidence>
<dbReference type="CDD" id="cd00995">
    <property type="entry name" value="PBP2_NikA_DppA_OppA_like"/>
    <property type="match status" value="1"/>
</dbReference>
<keyword evidence="9" id="KW-1185">Reference proteome</keyword>
<feature type="domain" description="Solute-binding protein family 5" evidence="5">
    <location>
        <begin position="94"/>
        <end position="443"/>
    </location>
</feature>
<dbReference type="PROSITE" id="PS51257">
    <property type="entry name" value="PROKAR_LIPOPROTEIN"/>
    <property type="match status" value="1"/>
</dbReference>
<dbReference type="EMBL" id="BAAAHC010000008">
    <property type="protein sequence ID" value="GAA0517503.1"/>
    <property type="molecule type" value="Genomic_DNA"/>
</dbReference>
<reference evidence="9" key="3">
    <citation type="journal article" date="2019" name="Int. J. Syst. Evol. Microbiol.">
        <title>The Global Catalogue of Microorganisms (GCM) 10K type strain sequencing project: providing services to taxonomists for standard genome sequencing and annotation.</title>
        <authorList>
            <consortium name="The Broad Institute Genomics Platform"/>
            <consortium name="The Broad Institute Genome Sequencing Center for Infectious Disease"/>
            <person name="Wu L."/>
            <person name="Ma J."/>
        </authorList>
    </citation>
    <scope>NUCLEOTIDE SEQUENCE [LARGE SCALE GENOMIC DNA]</scope>
    <source>
        <strain evidence="9">JCM 10664</strain>
    </source>
</reference>
<dbReference type="Proteomes" id="UP000597989">
    <property type="component" value="Unassembled WGS sequence"/>
</dbReference>
<evidence type="ECO:0000313" key="8">
    <source>
        <dbReference type="Proteomes" id="UP000597989"/>
    </source>
</evidence>
<evidence type="ECO:0000256" key="4">
    <source>
        <dbReference type="SAM" id="SignalP"/>
    </source>
</evidence>
<evidence type="ECO:0000256" key="1">
    <source>
        <dbReference type="ARBA" id="ARBA00005695"/>
    </source>
</evidence>
<evidence type="ECO:0000259" key="5">
    <source>
        <dbReference type="Pfam" id="PF00496"/>
    </source>
</evidence>
<dbReference type="PANTHER" id="PTHR30290">
    <property type="entry name" value="PERIPLASMIC BINDING COMPONENT OF ABC TRANSPORTER"/>
    <property type="match status" value="1"/>
</dbReference>
<accession>A0A917JSG7</accession>
<dbReference type="EMBL" id="BMMT01000006">
    <property type="protein sequence ID" value="GGI84147.1"/>
    <property type="molecule type" value="Genomic_DNA"/>
</dbReference>
<comment type="similarity">
    <text evidence="1">Belongs to the bacterial solute-binding protein 5 family.</text>
</comment>
<evidence type="ECO:0000256" key="2">
    <source>
        <dbReference type="ARBA" id="ARBA00022448"/>
    </source>
</evidence>
<evidence type="ECO:0000313" key="7">
    <source>
        <dbReference type="EMBL" id="GGI84147.1"/>
    </source>
</evidence>
<dbReference type="AlphaFoldDB" id="A0A917JSG7"/>
<dbReference type="SUPFAM" id="SSF53850">
    <property type="entry name" value="Periplasmic binding protein-like II"/>
    <property type="match status" value="1"/>
</dbReference>
<evidence type="ECO:0000313" key="6">
    <source>
        <dbReference type="EMBL" id="GAA0517503.1"/>
    </source>
</evidence>
<dbReference type="InterPro" id="IPR039424">
    <property type="entry name" value="SBP_5"/>
</dbReference>
<feature type="chain" id="PRO_5038962900" evidence="4">
    <location>
        <begin position="25"/>
        <end position="535"/>
    </location>
</feature>
<sequence>MRISRWSGVLAVAAVLVAGCAAGAGEHAAPPALPGYLAVADRTAEPGGALELQMPVDIGTAVGLDPQLTDVATSWQLMSLVYETLVTMGPGFRIDPGLATHWENPEPTRYVFHLREGVTFSNGRLMTAADVVGSMRRLLSGRGVWRVQLGPVESVSELDQRTVEFRLSRPYTPFLAALANVPAAVLPMAEIDSGALDPARTMLGTGPFVVEAHRQHVFWRFKRREGYWMPGRPVVDMVTISIVPQEHARMSALESGAADMVVLGDVAAPQVLGDERNIAVHAQGNTDFYYLMLNTLAPGSKFADQRIRTAIAIALDRSRIAAVATGGLGRPTGATPVDLPGACDPAHLPSATAGLERARQLLREAGAVDLSFTLTVFATEPAPAVARVVQQNLARIGVRVTVEELDEASWADKVYGQAPARFDAALSWFAGYADAGMVPQWWNPAAAGFNGGFMRPNPALDRAIEAANTRPDGAERTAALRDLCIAVDADAQMIPLVTRPVVIGYRTDTVSPSLYATEGYGNPYRAIAEFRALSK</sequence>
<dbReference type="InterPro" id="IPR030678">
    <property type="entry name" value="Peptide/Ni-bd"/>
</dbReference>
<keyword evidence="3 4" id="KW-0732">Signal</keyword>
<dbReference type="Gene3D" id="3.40.190.10">
    <property type="entry name" value="Periplasmic binding protein-like II"/>
    <property type="match status" value="1"/>
</dbReference>
<proteinExistence type="inferred from homology"/>
<dbReference type="GO" id="GO:0015833">
    <property type="term" value="P:peptide transport"/>
    <property type="evidence" value="ECO:0007669"/>
    <property type="project" value="TreeGrafter"/>
</dbReference>
<dbReference type="InterPro" id="IPR000914">
    <property type="entry name" value="SBP_5_dom"/>
</dbReference>
<dbReference type="Pfam" id="PF00496">
    <property type="entry name" value="SBP_bac_5"/>
    <property type="match status" value="1"/>
</dbReference>
<reference evidence="7 8" key="2">
    <citation type="journal article" date="2014" name="Int. J. Syst. Evol. Microbiol.">
        <title>Complete genome sequence of Corynebacterium casei LMG S-19264T (=DSM 44701T), isolated from a smear-ripened cheese.</title>
        <authorList>
            <consortium name="US DOE Joint Genome Institute (JGI-PGF)"/>
            <person name="Walter F."/>
            <person name="Albersmeier A."/>
            <person name="Kalinowski J."/>
            <person name="Ruckert C."/>
        </authorList>
    </citation>
    <scope>NUCLEOTIDE SEQUENCE [LARGE SCALE GENOMIC DNA]</scope>
    <source>
        <strain evidence="7 8">CGMCC 4.7206</strain>
    </source>
</reference>
<keyword evidence="2" id="KW-0813">Transport</keyword>
<dbReference type="RefSeq" id="WP_188987193.1">
    <property type="nucleotide sequence ID" value="NZ_BAAAHC010000008.1"/>
</dbReference>